<feature type="transmembrane region" description="Helical" evidence="1">
    <location>
        <begin position="58"/>
        <end position="79"/>
    </location>
</feature>
<feature type="chain" id="PRO_5042111937" evidence="2">
    <location>
        <begin position="25"/>
        <end position="98"/>
    </location>
</feature>
<evidence type="ECO:0000256" key="1">
    <source>
        <dbReference type="SAM" id="Phobius"/>
    </source>
</evidence>
<keyword evidence="1" id="KW-0472">Membrane</keyword>
<sequence>MPACCHGLFCLLTCFISFPKNILTQGIRTLAPNHAQVYTITAIAPTYCALTDQGLTNIAWWSSALAAAALYHLFHVIILSGRKGISQLEVMKYDIRGA</sequence>
<dbReference type="AlphaFoldDB" id="A0AAD4QQE7"/>
<gene>
    <name evidence="3" type="ORF">B0F90DRAFT_1269440</name>
</gene>
<keyword evidence="1" id="KW-1133">Transmembrane helix</keyword>
<feature type="signal peptide" evidence="2">
    <location>
        <begin position="1"/>
        <end position="24"/>
    </location>
</feature>
<evidence type="ECO:0000313" key="4">
    <source>
        <dbReference type="Proteomes" id="UP001203297"/>
    </source>
</evidence>
<proteinExistence type="predicted"/>
<evidence type="ECO:0000256" key="2">
    <source>
        <dbReference type="SAM" id="SignalP"/>
    </source>
</evidence>
<comment type="caution">
    <text evidence="3">The sequence shown here is derived from an EMBL/GenBank/DDBJ whole genome shotgun (WGS) entry which is preliminary data.</text>
</comment>
<evidence type="ECO:0000313" key="3">
    <source>
        <dbReference type="EMBL" id="KAI0304523.1"/>
    </source>
</evidence>
<dbReference type="EMBL" id="WTXG01000007">
    <property type="protein sequence ID" value="KAI0304523.1"/>
    <property type="molecule type" value="Genomic_DNA"/>
</dbReference>
<organism evidence="3 4">
    <name type="scientific">Multifurca ochricompacta</name>
    <dbReference type="NCBI Taxonomy" id="376703"/>
    <lineage>
        <taxon>Eukaryota</taxon>
        <taxon>Fungi</taxon>
        <taxon>Dikarya</taxon>
        <taxon>Basidiomycota</taxon>
        <taxon>Agaricomycotina</taxon>
        <taxon>Agaricomycetes</taxon>
        <taxon>Russulales</taxon>
        <taxon>Russulaceae</taxon>
        <taxon>Multifurca</taxon>
    </lineage>
</organism>
<protein>
    <submittedName>
        <fullName evidence="3">Uncharacterized protein</fullName>
    </submittedName>
</protein>
<keyword evidence="1" id="KW-0812">Transmembrane</keyword>
<keyword evidence="2" id="KW-0732">Signal</keyword>
<reference evidence="3" key="1">
    <citation type="journal article" date="2022" name="New Phytol.">
        <title>Evolutionary transition to the ectomycorrhizal habit in the genomes of a hyperdiverse lineage of mushroom-forming fungi.</title>
        <authorList>
            <person name="Looney B."/>
            <person name="Miyauchi S."/>
            <person name="Morin E."/>
            <person name="Drula E."/>
            <person name="Courty P.E."/>
            <person name="Kohler A."/>
            <person name="Kuo A."/>
            <person name="LaButti K."/>
            <person name="Pangilinan J."/>
            <person name="Lipzen A."/>
            <person name="Riley R."/>
            <person name="Andreopoulos W."/>
            <person name="He G."/>
            <person name="Johnson J."/>
            <person name="Nolan M."/>
            <person name="Tritt A."/>
            <person name="Barry K.W."/>
            <person name="Grigoriev I.V."/>
            <person name="Nagy L.G."/>
            <person name="Hibbett D."/>
            <person name="Henrissat B."/>
            <person name="Matheny P.B."/>
            <person name="Labbe J."/>
            <person name="Martin F.M."/>
        </authorList>
    </citation>
    <scope>NUCLEOTIDE SEQUENCE</scope>
    <source>
        <strain evidence="3">BPL690</strain>
    </source>
</reference>
<accession>A0AAD4QQE7</accession>
<name>A0AAD4QQE7_9AGAM</name>
<dbReference type="Proteomes" id="UP001203297">
    <property type="component" value="Unassembled WGS sequence"/>
</dbReference>
<keyword evidence="4" id="KW-1185">Reference proteome</keyword>